<sequence length="295" mass="33121">MATDGPIELVSKLVTYSQFDDMKEGDHRDIVGKLIRAVGELLTLTLCSGVHISTAILPHVPLRGSCPPPAALVYAIRNIMKPELLPGHIPELLEILGHLNILRKQSVKEAKAILTRNQYYLKNPGPTVSILSPTLEDQVCNVLMHAAEEQKVYRSIVNMFYELDIHQSFLHGSPEVFWLKMTTYFPGQFSDVSEDPTMRSVDEVMRMHSFHYDLSAEEQHDSQHTGICCAKFARDAARYMEDPAAYCTQVGAPKHTTIATLFPPPDIPTLVHITDKYLVHVLKLATLLERHFGPN</sequence>
<reference evidence="1 2" key="1">
    <citation type="submission" date="2019-01" db="EMBL/GenBank/DDBJ databases">
        <title>Genome sequencing of the rare red list fungi Fomitopsis rosea.</title>
        <authorList>
            <person name="Buettner E."/>
            <person name="Kellner H."/>
        </authorList>
    </citation>
    <scope>NUCLEOTIDE SEQUENCE [LARGE SCALE GENOMIC DNA]</scope>
    <source>
        <strain evidence="1 2">DSM 105464</strain>
    </source>
</reference>
<dbReference type="AlphaFoldDB" id="A0A4Y9Y444"/>
<evidence type="ECO:0000313" key="1">
    <source>
        <dbReference type="EMBL" id="TFY57264.1"/>
    </source>
</evidence>
<dbReference type="Proteomes" id="UP000298390">
    <property type="component" value="Unassembled WGS sequence"/>
</dbReference>
<dbReference type="EMBL" id="SEKV01000441">
    <property type="protein sequence ID" value="TFY57264.1"/>
    <property type="molecule type" value="Genomic_DNA"/>
</dbReference>
<protein>
    <submittedName>
        <fullName evidence="1">Uncharacterized protein</fullName>
    </submittedName>
</protein>
<proteinExistence type="predicted"/>
<accession>A0A4Y9Y444</accession>
<gene>
    <name evidence="1" type="ORF">EVJ58_g7132</name>
</gene>
<evidence type="ECO:0000313" key="2">
    <source>
        <dbReference type="Proteomes" id="UP000298390"/>
    </source>
</evidence>
<comment type="caution">
    <text evidence="1">The sequence shown here is derived from an EMBL/GenBank/DDBJ whole genome shotgun (WGS) entry which is preliminary data.</text>
</comment>
<organism evidence="1 2">
    <name type="scientific">Rhodofomes roseus</name>
    <dbReference type="NCBI Taxonomy" id="34475"/>
    <lineage>
        <taxon>Eukaryota</taxon>
        <taxon>Fungi</taxon>
        <taxon>Dikarya</taxon>
        <taxon>Basidiomycota</taxon>
        <taxon>Agaricomycotina</taxon>
        <taxon>Agaricomycetes</taxon>
        <taxon>Polyporales</taxon>
        <taxon>Rhodofomes</taxon>
    </lineage>
</organism>
<name>A0A4Y9Y444_9APHY</name>